<evidence type="ECO:0000256" key="1">
    <source>
        <dbReference type="ARBA" id="ARBA00022737"/>
    </source>
</evidence>
<proteinExistence type="predicted"/>
<dbReference type="Gene3D" id="1.20.58.60">
    <property type="match status" value="1"/>
</dbReference>
<gene>
    <name evidence="5" type="ORF">CIB84_009238</name>
</gene>
<dbReference type="Pfam" id="PF00435">
    <property type="entry name" value="Spectrin"/>
    <property type="match status" value="1"/>
</dbReference>
<dbReference type="Gene3D" id="1.10.238.10">
    <property type="entry name" value="EF-hand"/>
    <property type="match status" value="1"/>
</dbReference>
<evidence type="ECO:0000313" key="5">
    <source>
        <dbReference type="EMBL" id="POI27012.1"/>
    </source>
</evidence>
<keyword evidence="2" id="KW-0106">Calcium</keyword>
<keyword evidence="3" id="KW-0009">Actin-binding</keyword>
<protein>
    <recommendedName>
        <fullName evidence="4">EF-hand domain-containing protein</fullName>
    </recommendedName>
</protein>
<dbReference type="AlphaFoldDB" id="A0A2P4SSD0"/>
<dbReference type="SUPFAM" id="SSF46966">
    <property type="entry name" value="Spectrin repeat"/>
    <property type="match status" value="1"/>
</dbReference>
<feature type="domain" description="EF-hand" evidence="4">
    <location>
        <begin position="174"/>
        <end position="209"/>
    </location>
</feature>
<dbReference type="Proteomes" id="UP000237246">
    <property type="component" value="Unassembled WGS sequence"/>
</dbReference>
<dbReference type="FunFam" id="1.10.238.10:FF:000004">
    <property type="entry name" value="Actinin alpha 1"/>
    <property type="match status" value="1"/>
</dbReference>
<dbReference type="GO" id="GO:0003779">
    <property type="term" value="F:actin binding"/>
    <property type="evidence" value="ECO:0007669"/>
    <property type="project" value="UniProtKB-KW"/>
</dbReference>
<dbReference type="InterPro" id="IPR002048">
    <property type="entry name" value="EF_hand_dom"/>
</dbReference>
<dbReference type="SUPFAM" id="SSF47473">
    <property type="entry name" value="EF-hand"/>
    <property type="match status" value="2"/>
</dbReference>
<evidence type="ECO:0000313" key="6">
    <source>
        <dbReference type="Proteomes" id="UP000237246"/>
    </source>
</evidence>
<name>A0A2P4SSD0_BAMTH</name>
<keyword evidence="6" id="KW-1185">Reference proteome</keyword>
<dbReference type="InterPro" id="IPR011992">
    <property type="entry name" value="EF-hand-dom_pair"/>
</dbReference>
<dbReference type="EMBL" id="PPHD01025820">
    <property type="protein sequence ID" value="POI27012.1"/>
    <property type="molecule type" value="Genomic_DNA"/>
</dbReference>
<evidence type="ECO:0000256" key="3">
    <source>
        <dbReference type="ARBA" id="ARBA00023203"/>
    </source>
</evidence>
<dbReference type="InterPro" id="IPR014837">
    <property type="entry name" value="EF-hand_Ca_insen"/>
</dbReference>
<dbReference type="PANTHER" id="PTHR11915">
    <property type="entry name" value="SPECTRIN/FILAMIN RELATED CYTOSKELETAL PROTEIN"/>
    <property type="match status" value="1"/>
</dbReference>
<evidence type="ECO:0000259" key="4">
    <source>
        <dbReference type="PROSITE" id="PS50222"/>
    </source>
</evidence>
<dbReference type="InterPro" id="IPR002017">
    <property type="entry name" value="Spectrin_repeat"/>
</dbReference>
<reference evidence="5 6" key="1">
    <citation type="submission" date="2018-01" db="EMBL/GenBank/DDBJ databases">
        <title>Comparison of the Chinese Bamboo Partridge and Red Junglefowl genome sequences highlights the importance of demography in genome evolution.</title>
        <authorList>
            <person name="Tiley G.P."/>
            <person name="Kimball R.T."/>
            <person name="Braun E.L."/>
            <person name="Burleigh J.G."/>
        </authorList>
    </citation>
    <scope>NUCLEOTIDE SEQUENCE [LARGE SCALE GENOMIC DNA]</scope>
    <source>
        <strain evidence="5">RTK389</strain>
        <tissue evidence="5">Blood</tissue>
    </source>
</reference>
<dbReference type="PROSITE" id="PS50222">
    <property type="entry name" value="EF_HAND_2"/>
    <property type="match status" value="1"/>
</dbReference>
<dbReference type="FunFam" id="1.20.58.60:FF:000003">
    <property type="entry name" value="Actinin, alpha 1"/>
    <property type="match status" value="1"/>
</dbReference>
<dbReference type="SMART" id="SM01184">
    <property type="entry name" value="efhand_Ca_insen"/>
    <property type="match status" value="1"/>
</dbReference>
<accession>A0A2P4SSD0</accession>
<dbReference type="Pfam" id="PF08726">
    <property type="entry name" value="EFhand_Ca_insen"/>
    <property type="match status" value="1"/>
</dbReference>
<keyword evidence="1" id="KW-0677">Repeat</keyword>
<comment type="caution">
    <text evidence="5">The sequence shown here is derived from an EMBL/GenBank/DDBJ whole genome shotgun (WGS) entry which is preliminary data.</text>
</comment>
<evidence type="ECO:0000256" key="2">
    <source>
        <dbReference type="ARBA" id="ARBA00022837"/>
    </source>
</evidence>
<sequence>MEEHARQQQNERLRKQFGAQANVIGPWIQTKMEGLIPLALLMQEIGRISIEMHGTLEDQLNHLRQYEKSIVNYKPKIDQLEGDHQQIQEALIFDNKHTNYTMEHIRVGWEQLLTTIARTINEVENQILTRDAKGISQEQMNEFRASFNHFDRFLLAFMALLPKCPGLHDSLVLQGEAEFARIMSIVDPNRMGVVTFQAFIDFMSRETADTDTADQVMASFKILAGDKNYITVDELRRELPPDQAEYCIARMAPYNGRDAVPGALDYMSFSTALYGESDL</sequence>
<organism evidence="5 6">
    <name type="scientific">Bambusicola thoracicus</name>
    <name type="common">Chinese bamboo-partridge</name>
    <name type="synonym">Perdix thoracica</name>
    <dbReference type="NCBI Taxonomy" id="9083"/>
    <lineage>
        <taxon>Eukaryota</taxon>
        <taxon>Metazoa</taxon>
        <taxon>Chordata</taxon>
        <taxon>Craniata</taxon>
        <taxon>Vertebrata</taxon>
        <taxon>Euteleostomi</taxon>
        <taxon>Archelosauria</taxon>
        <taxon>Archosauria</taxon>
        <taxon>Dinosauria</taxon>
        <taxon>Saurischia</taxon>
        <taxon>Theropoda</taxon>
        <taxon>Coelurosauria</taxon>
        <taxon>Aves</taxon>
        <taxon>Neognathae</taxon>
        <taxon>Galloanserae</taxon>
        <taxon>Galliformes</taxon>
        <taxon>Phasianidae</taxon>
        <taxon>Perdicinae</taxon>
        <taxon>Bambusicola</taxon>
    </lineage>
</organism>
<dbReference type="GO" id="GO:0005509">
    <property type="term" value="F:calcium ion binding"/>
    <property type="evidence" value="ECO:0007669"/>
    <property type="project" value="InterPro"/>
</dbReference>
<dbReference type="OrthoDB" id="6018565at2759"/>